<feature type="compositionally biased region" description="Basic and acidic residues" evidence="10">
    <location>
        <begin position="272"/>
        <end position="295"/>
    </location>
</feature>
<name>A0AAD4IRU0_PERFH</name>
<comment type="caution">
    <text evidence="12">The sequence shown here is derived from an EMBL/GenBank/DDBJ whole genome shotgun (WGS) entry which is preliminary data.</text>
</comment>
<feature type="region of interest" description="Disordered" evidence="10">
    <location>
        <begin position="103"/>
        <end position="295"/>
    </location>
</feature>
<evidence type="ECO:0000256" key="10">
    <source>
        <dbReference type="SAM" id="MobiDB-lite"/>
    </source>
</evidence>
<feature type="domain" description="HMA" evidence="11">
    <location>
        <begin position="9"/>
        <end position="74"/>
    </location>
</feature>
<dbReference type="GO" id="GO:0005787">
    <property type="term" value="C:signal peptidase complex"/>
    <property type="evidence" value="ECO:0007669"/>
    <property type="project" value="InterPro"/>
</dbReference>
<dbReference type="AlphaFoldDB" id="A0AAD4IRU0"/>
<organism evidence="12 13">
    <name type="scientific">Perilla frutescens var. hirtella</name>
    <name type="common">Perilla citriodora</name>
    <name type="synonym">Perilla setoyensis</name>
    <dbReference type="NCBI Taxonomy" id="608512"/>
    <lineage>
        <taxon>Eukaryota</taxon>
        <taxon>Viridiplantae</taxon>
        <taxon>Streptophyta</taxon>
        <taxon>Embryophyta</taxon>
        <taxon>Tracheophyta</taxon>
        <taxon>Spermatophyta</taxon>
        <taxon>Magnoliopsida</taxon>
        <taxon>eudicotyledons</taxon>
        <taxon>Gunneridae</taxon>
        <taxon>Pentapetalae</taxon>
        <taxon>asterids</taxon>
        <taxon>lamiids</taxon>
        <taxon>Lamiales</taxon>
        <taxon>Lamiaceae</taxon>
        <taxon>Nepetoideae</taxon>
        <taxon>Elsholtzieae</taxon>
        <taxon>Perilla</taxon>
    </lineage>
</organism>
<dbReference type="CDD" id="cd00371">
    <property type="entry name" value="HMA"/>
    <property type="match status" value="1"/>
</dbReference>
<feature type="compositionally biased region" description="Acidic residues" evidence="10">
    <location>
        <begin position="143"/>
        <end position="180"/>
    </location>
</feature>
<evidence type="ECO:0000256" key="3">
    <source>
        <dbReference type="ARBA" id="ARBA00009289"/>
    </source>
</evidence>
<evidence type="ECO:0000313" key="12">
    <source>
        <dbReference type="EMBL" id="KAH6820141.1"/>
    </source>
</evidence>
<dbReference type="PANTHER" id="PTHR12804">
    <property type="entry name" value="MICROSOMAL SIGNAL PEPTIDASE 23 KD SUBUNIT SPC22/23"/>
    <property type="match status" value="1"/>
</dbReference>
<evidence type="ECO:0000256" key="2">
    <source>
        <dbReference type="ARBA" id="ARBA00004648"/>
    </source>
</evidence>
<feature type="compositionally biased region" description="Basic and acidic residues" evidence="10">
    <location>
        <begin position="243"/>
        <end position="260"/>
    </location>
</feature>
<evidence type="ECO:0000256" key="7">
    <source>
        <dbReference type="ARBA" id="ARBA00022989"/>
    </source>
</evidence>
<sequence>MNKQDMLKIQTCVLRVKLHCDCEGCMHKVKKKLQKVKGVYKVNIDAAQGKVTVSGNADPASLIEKLEKAGKHAELWGGAPQKGGPIFISNDQLKKFQIQSMINKNGQQQQQQQHKKNHGVVEVPHQKKGVVSKDEKSVRFNLPEDDEDDDDDDYDDEYDDEFDEDDDDEFDDEFDEEGDFDAAHHKPPPKAALAKPSKAVAAAAVAHHPKGGKDGKEKKGGGGGGGIDMFLKGMLKKAGGKKGKSDKNSKKGEKKKDDGGKNGGKKGGFEFGDAKKGKNEDGWNKKGGENFDGGKHHQQQVFNEMKLNHKGGGGGGGGRNVDMMGQMGGFPAVAGMPAMNGGRFVGGGPPGINPYSQQQQYMAQMMMMNQQRENGHGAYHPLAYGRPPPPQAMGYGPPPPQAMGYGPPPPGTDQYTHMFSDENTGSCSVIDCKIDLVFAMEFERSNVLLTFAITLLALMCAMASFSDNFNFSSPDAQVQVLNINWFQKKPDGDDEVSLTLNVSANLQSLFTWNTKQVFVFLAAEYGTPKNALNQISLWDGIIPSREQAKFWIHTSNKYRFVDQGSNLRGKDFNLTLHWHVMPKTGKMFVDKIVMSGYRLPQAYR</sequence>
<dbReference type="InterPro" id="IPR007653">
    <property type="entry name" value="SPC3"/>
</dbReference>
<protein>
    <recommendedName>
        <fullName evidence="9">Signal peptidase complex subunit 3</fullName>
    </recommendedName>
</protein>
<comment type="subcellular location">
    <subcellularLocation>
        <location evidence="2">Endoplasmic reticulum membrane</location>
        <topology evidence="2">Single-pass type II membrane protein</topology>
    </subcellularLocation>
    <subcellularLocation>
        <location evidence="1">Membrane</location>
        <topology evidence="1">Peripheral membrane protein</topology>
    </subcellularLocation>
</comment>
<dbReference type="EMBL" id="SDAM02004710">
    <property type="protein sequence ID" value="KAH6820141.1"/>
    <property type="molecule type" value="Genomic_DNA"/>
</dbReference>
<accession>A0AAD4IRU0</accession>
<dbReference type="InterPro" id="IPR006121">
    <property type="entry name" value="HMA_dom"/>
</dbReference>
<dbReference type="GO" id="GO:0009626">
    <property type="term" value="P:plant-type hypersensitive response"/>
    <property type="evidence" value="ECO:0007669"/>
    <property type="project" value="UniProtKB-KW"/>
</dbReference>
<keyword evidence="4" id="KW-0812">Transmembrane</keyword>
<keyword evidence="7" id="KW-1133">Transmembrane helix</keyword>
<dbReference type="GO" id="GO:0046872">
    <property type="term" value="F:metal ion binding"/>
    <property type="evidence" value="ECO:0007669"/>
    <property type="project" value="InterPro"/>
</dbReference>
<evidence type="ECO:0000256" key="5">
    <source>
        <dbReference type="ARBA" id="ARBA00022824"/>
    </source>
</evidence>
<dbReference type="Pfam" id="PF00403">
    <property type="entry name" value="HMA"/>
    <property type="match status" value="1"/>
</dbReference>
<feature type="compositionally biased region" description="Low complexity" evidence="10">
    <location>
        <begin position="191"/>
        <end position="206"/>
    </location>
</feature>
<dbReference type="Proteomes" id="UP001190926">
    <property type="component" value="Unassembled WGS sequence"/>
</dbReference>
<dbReference type="GO" id="GO:0006465">
    <property type="term" value="P:signal peptide processing"/>
    <property type="evidence" value="ECO:0007669"/>
    <property type="project" value="InterPro"/>
</dbReference>
<feature type="compositionally biased region" description="Basic and acidic residues" evidence="10">
    <location>
        <begin position="211"/>
        <end position="220"/>
    </location>
</feature>
<dbReference type="GO" id="GO:0045047">
    <property type="term" value="P:protein targeting to ER"/>
    <property type="evidence" value="ECO:0007669"/>
    <property type="project" value="TreeGrafter"/>
</dbReference>
<evidence type="ECO:0000256" key="4">
    <source>
        <dbReference type="ARBA" id="ARBA00022692"/>
    </source>
</evidence>
<feature type="compositionally biased region" description="Gly residues" evidence="10">
    <location>
        <begin position="261"/>
        <end position="270"/>
    </location>
</feature>
<keyword evidence="5" id="KW-0256">Endoplasmic reticulum</keyword>
<evidence type="ECO:0000256" key="9">
    <source>
        <dbReference type="ARBA" id="ARBA00029556"/>
    </source>
</evidence>
<keyword evidence="13" id="KW-1185">Reference proteome</keyword>
<keyword evidence="8" id="KW-0472">Membrane</keyword>
<evidence type="ECO:0000313" key="13">
    <source>
        <dbReference type="Proteomes" id="UP001190926"/>
    </source>
</evidence>
<reference evidence="12 13" key="1">
    <citation type="journal article" date="2021" name="Nat. Commun.">
        <title>Incipient diploidization of the medicinal plant Perilla within 10,000 years.</title>
        <authorList>
            <person name="Zhang Y."/>
            <person name="Shen Q."/>
            <person name="Leng L."/>
            <person name="Zhang D."/>
            <person name="Chen S."/>
            <person name="Shi Y."/>
            <person name="Ning Z."/>
            <person name="Chen S."/>
        </authorList>
    </citation>
    <scope>NUCLEOTIDE SEQUENCE [LARGE SCALE GENOMIC DNA]</scope>
    <source>
        <strain evidence="13">cv. PC099</strain>
    </source>
</reference>
<dbReference type="PROSITE" id="PS50846">
    <property type="entry name" value="HMA_2"/>
    <property type="match status" value="1"/>
</dbReference>
<comment type="similarity">
    <text evidence="3">Belongs to the SPCS3 family.</text>
</comment>
<keyword evidence="6" id="KW-0735">Signal-anchor</keyword>
<dbReference type="InterPro" id="IPR036163">
    <property type="entry name" value="HMA_dom_sf"/>
</dbReference>
<gene>
    <name evidence="12" type="ORF">C2S53_017442</name>
</gene>
<dbReference type="Gene3D" id="3.30.70.100">
    <property type="match status" value="1"/>
</dbReference>
<dbReference type="Pfam" id="PF04573">
    <property type="entry name" value="SPC22"/>
    <property type="match status" value="1"/>
</dbReference>
<proteinExistence type="inferred from homology"/>
<dbReference type="SUPFAM" id="SSF55008">
    <property type="entry name" value="HMA, heavy metal-associated domain"/>
    <property type="match status" value="1"/>
</dbReference>
<evidence type="ECO:0000256" key="8">
    <source>
        <dbReference type="ARBA" id="ARBA00023136"/>
    </source>
</evidence>
<evidence type="ECO:0000256" key="1">
    <source>
        <dbReference type="ARBA" id="ARBA00004170"/>
    </source>
</evidence>
<dbReference type="PANTHER" id="PTHR12804:SF0">
    <property type="entry name" value="SIGNAL PEPTIDASE COMPLEX SUBUNIT 3"/>
    <property type="match status" value="1"/>
</dbReference>
<evidence type="ECO:0000259" key="11">
    <source>
        <dbReference type="PROSITE" id="PS50846"/>
    </source>
</evidence>
<evidence type="ECO:0000256" key="6">
    <source>
        <dbReference type="ARBA" id="ARBA00022968"/>
    </source>
</evidence>